<reference evidence="14" key="1">
    <citation type="submission" date="2021-07" db="EMBL/GenBank/DDBJ databases">
        <title>Neiella marina sp. nov., isolated from the intestinal content of sea cucumber Apostichopus japonicus.</title>
        <authorList>
            <person name="Bai X."/>
        </authorList>
    </citation>
    <scope>NUCLEOTIDE SEQUENCE</scope>
    <source>
        <strain evidence="14">126</strain>
    </source>
</reference>
<dbReference type="SUPFAM" id="SSF56935">
    <property type="entry name" value="Porins"/>
    <property type="match status" value="1"/>
</dbReference>
<keyword evidence="11" id="KW-0732">Signal</keyword>
<dbReference type="Pfam" id="PF00593">
    <property type="entry name" value="TonB_dep_Rec_b-barrel"/>
    <property type="match status" value="1"/>
</dbReference>
<dbReference type="PROSITE" id="PS52016">
    <property type="entry name" value="TONB_DEPENDENT_REC_3"/>
    <property type="match status" value="1"/>
</dbReference>
<evidence type="ECO:0000256" key="5">
    <source>
        <dbReference type="ARBA" id="ARBA00023077"/>
    </source>
</evidence>
<comment type="similarity">
    <text evidence="8 9">Belongs to the TonB-dependent receptor family.</text>
</comment>
<evidence type="ECO:0000256" key="3">
    <source>
        <dbReference type="ARBA" id="ARBA00022452"/>
    </source>
</evidence>
<sequence>MNTNNFKKTRIACAVSLLLAGTAMTSAFAEEAAVTDQADEATEVILVKGIRGSLMRAADIKREAHGVVDAISAEEMGKFPDTNLAESLQRITGVSVSRANGEGSKITVRGFGPAFNLVTLNGRQMPATGYSRSYSLENLSSEGVSSLELHKTATADLPTGGLGATVNIVTAKPLDNPGQRFSVMAKGIHDTSNENGDDITPEVSAIYSNTFMDDRLGVSFTLSHQQRDFQQQHAYMQGWVRQTDDDLPTLSEEDFIDNRTTTDGYLWLPKDMHYGFTDTEREKTNAQFTVQFIPVEGLVATLDYTYTDALTESSKVGWGIWNNFGSNLLSFELDENGTAVYADIAGNDSSVSQTQTYSDVEAKSIGLNLQWQINDDWEVALDYHNSTNESVEGTAQMILGSDELSSKEYDYRSGEIPQFSVNWNNGSNTLEASEIDSNFGQFIHTPGETEIEQIQFDATWYSTFNTPLVSIKAGLAYTEMESAGTSAWSGLRGGAYLGGYEAVMPDSMFTRHGTGGFLDAFNGGGSDLQTDYYYTFDFDEMIARHEAYFTEDEVGSNYFSTDPYFDGTDSDETVYEDTFAIYASSAWEFDISDYLLTMNVGFRYERTDAESKVLQDVEEQVVWASPSEWIMKYEDGDQTFYSEEGDYSMFLPMLDLKLDITDDLVARFSAGKTMSRAPLAYLAGGQSLSGSPKPGARNGSKGNTNLQPFDSVNIDVTLEYYYDDANYAAIGWFKKDVDNFIVIEESLQTVDGLYDVYGGQRYNLAYNELVSEGVTPTENDIYWWLIDNGYGNSDNEIEPDSATDELIEWTIEEPVNSNSKTVDGFEVAIQHLFGESGFGFGANATFVDGDVEYDPTIVGTQAPLEGLSDSANLQGFYEKHGLSAKVTYAWRDSYYAGMGQDQGSANEPQQVKEFGQIDVSINYDITEQLTVFFEGINLNDETEQGYGRYEEQFMYARQYGPRYALGVRYGFN</sequence>
<name>A0ABS7EE56_9GAMM</name>
<dbReference type="InterPro" id="IPR010104">
    <property type="entry name" value="TonB_rcpt_bac"/>
</dbReference>
<evidence type="ECO:0000256" key="6">
    <source>
        <dbReference type="ARBA" id="ARBA00023136"/>
    </source>
</evidence>
<feature type="signal peptide" evidence="11">
    <location>
        <begin position="1"/>
        <end position="29"/>
    </location>
</feature>
<evidence type="ECO:0000313" key="14">
    <source>
        <dbReference type="EMBL" id="MBW8190603.1"/>
    </source>
</evidence>
<dbReference type="InterPro" id="IPR000531">
    <property type="entry name" value="Beta-barrel_TonB"/>
</dbReference>
<comment type="subcellular location">
    <subcellularLocation>
        <location evidence="1 8">Cell outer membrane</location>
        <topology evidence="1 8">Multi-pass membrane protein</topology>
    </subcellularLocation>
</comment>
<accession>A0ABS7EE56</accession>
<dbReference type="InterPro" id="IPR037066">
    <property type="entry name" value="Plug_dom_sf"/>
</dbReference>
<evidence type="ECO:0000259" key="12">
    <source>
        <dbReference type="Pfam" id="PF00593"/>
    </source>
</evidence>
<evidence type="ECO:0000256" key="10">
    <source>
        <dbReference type="SAM" id="MobiDB-lite"/>
    </source>
</evidence>
<evidence type="ECO:0000256" key="11">
    <source>
        <dbReference type="SAM" id="SignalP"/>
    </source>
</evidence>
<evidence type="ECO:0000256" key="8">
    <source>
        <dbReference type="PROSITE-ProRule" id="PRU01360"/>
    </source>
</evidence>
<keyword evidence="15" id="KW-1185">Reference proteome</keyword>
<protein>
    <submittedName>
        <fullName evidence="14">TonB-dependent receptor</fullName>
    </submittedName>
</protein>
<dbReference type="PANTHER" id="PTHR40980">
    <property type="entry name" value="PLUG DOMAIN-CONTAINING PROTEIN"/>
    <property type="match status" value="1"/>
</dbReference>
<feature type="domain" description="TonB-dependent receptor plug" evidence="13">
    <location>
        <begin position="61"/>
        <end position="164"/>
    </location>
</feature>
<feature type="chain" id="PRO_5045679078" evidence="11">
    <location>
        <begin position="30"/>
        <end position="972"/>
    </location>
</feature>
<evidence type="ECO:0000313" key="15">
    <source>
        <dbReference type="Proteomes" id="UP001166251"/>
    </source>
</evidence>
<organism evidence="14 15">
    <name type="scientific">Neiella holothuriorum</name>
    <dbReference type="NCBI Taxonomy" id="2870530"/>
    <lineage>
        <taxon>Bacteria</taxon>
        <taxon>Pseudomonadati</taxon>
        <taxon>Pseudomonadota</taxon>
        <taxon>Gammaproteobacteria</taxon>
        <taxon>Alteromonadales</taxon>
        <taxon>Echinimonadaceae</taxon>
        <taxon>Neiella</taxon>
    </lineage>
</organism>
<keyword evidence="7 8" id="KW-0998">Cell outer membrane</keyword>
<proteinExistence type="inferred from homology"/>
<feature type="domain" description="TonB-dependent receptor-like beta-barrel" evidence="12">
    <location>
        <begin position="412"/>
        <end position="938"/>
    </location>
</feature>
<evidence type="ECO:0000259" key="13">
    <source>
        <dbReference type="Pfam" id="PF07715"/>
    </source>
</evidence>
<dbReference type="EMBL" id="JAHZSS010000005">
    <property type="protein sequence ID" value="MBW8190603.1"/>
    <property type="molecule type" value="Genomic_DNA"/>
</dbReference>
<evidence type="ECO:0000256" key="7">
    <source>
        <dbReference type="ARBA" id="ARBA00023237"/>
    </source>
</evidence>
<dbReference type="Pfam" id="PF07715">
    <property type="entry name" value="Plug"/>
    <property type="match status" value="1"/>
</dbReference>
<dbReference type="Gene3D" id="2.170.130.10">
    <property type="entry name" value="TonB-dependent receptor, plug domain"/>
    <property type="match status" value="1"/>
</dbReference>
<dbReference type="Proteomes" id="UP001166251">
    <property type="component" value="Unassembled WGS sequence"/>
</dbReference>
<dbReference type="Gene3D" id="2.40.170.20">
    <property type="entry name" value="TonB-dependent receptor, beta-barrel domain"/>
    <property type="match status" value="1"/>
</dbReference>
<keyword evidence="6 8" id="KW-0472">Membrane</keyword>
<keyword evidence="14" id="KW-0675">Receptor</keyword>
<feature type="region of interest" description="Disordered" evidence="10">
    <location>
        <begin position="685"/>
        <end position="704"/>
    </location>
</feature>
<evidence type="ECO:0000256" key="1">
    <source>
        <dbReference type="ARBA" id="ARBA00004571"/>
    </source>
</evidence>
<dbReference type="PANTHER" id="PTHR40980:SF3">
    <property type="entry name" value="TONB-DEPENDENT RECEPTOR-LIKE BETA-BARREL DOMAIN-CONTAINING PROTEIN"/>
    <property type="match status" value="1"/>
</dbReference>
<dbReference type="InterPro" id="IPR039426">
    <property type="entry name" value="TonB-dep_rcpt-like"/>
</dbReference>
<dbReference type="RefSeq" id="WP_220103290.1">
    <property type="nucleotide sequence ID" value="NZ_JAHZSS010000005.1"/>
</dbReference>
<gene>
    <name evidence="14" type="ORF">K0504_06095</name>
</gene>
<keyword evidence="2 8" id="KW-0813">Transport</keyword>
<dbReference type="NCBIfam" id="TIGR01782">
    <property type="entry name" value="TonB-Xanth-Caul"/>
    <property type="match status" value="1"/>
</dbReference>
<evidence type="ECO:0000256" key="4">
    <source>
        <dbReference type="ARBA" id="ARBA00022692"/>
    </source>
</evidence>
<dbReference type="InterPro" id="IPR012910">
    <property type="entry name" value="Plug_dom"/>
</dbReference>
<keyword evidence="4 8" id="KW-0812">Transmembrane</keyword>
<comment type="caution">
    <text evidence="14">The sequence shown here is derived from an EMBL/GenBank/DDBJ whole genome shotgun (WGS) entry which is preliminary data.</text>
</comment>
<dbReference type="InterPro" id="IPR036942">
    <property type="entry name" value="Beta-barrel_TonB_sf"/>
</dbReference>
<evidence type="ECO:0000256" key="9">
    <source>
        <dbReference type="RuleBase" id="RU003357"/>
    </source>
</evidence>
<keyword evidence="5 9" id="KW-0798">TonB box</keyword>
<evidence type="ECO:0000256" key="2">
    <source>
        <dbReference type="ARBA" id="ARBA00022448"/>
    </source>
</evidence>
<keyword evidence="3 8" id="KW-1134">Transmembrane beta strand</keyword>